<accession>A0A397TYD8</accession>
<evidence type="ECO:0000313" key="2">
    <source>
        <dbReference type="Proteomes" id="UP000266673"/>
    </source>
</evidence>
<dbReference type="OrthoDB" id="2472291at2759"/>
<dbReference type="Proteomes" id="UP000266673">
    <property type="component" value="Unassembled WGS sequence"/>
</dbReference>
<proteinExistence type="predicted"/>
<sequence>MNNHVENNDEVISNIIPTQSFMNLENENKQLIEKILEQNQRISKILKVKELFEIAIQKYEEAINNLGYRIEFSGDNEVHL</sequence>
<protein>
    <submittedName>
        <fullName evidence="1">Uncharacterized protein</fullName>
    </submittedName>
</protein>
<dbReference type="AlphaFoldDB" id="A0A397TYD8"/>
<dbReference type="EMBL" id="QKWP01003119">
    <property type="protein sequence ID" value="RIB01449.1"/>
    <property type="molecule type" value="Genomic_DNA"/>
</dbReference>
<feature type="non-terminal residue" evidence="1">
    <location>
        <position position="80"/>
    </location>
</feature>
<evidence type="ECO:0000313" key="1">
    <source>
        <dbReference type="EMBL" id="RIB01449.1"/>
    </source>
</evidence>
<comment type="caution">
    <text evidence="1">The sequence shown here is derived from an EMBL/GenBank/DDBJ whole genome shotgun (WGS) entry which is preliminary data.</text>
</comment>
<keyword evidence="2" id="KW-1185">Reference proteome</keyword>
<reference evidence="1 2" key="1">
    <citation type="submission" date="2018-06" db="EMBL/GenBank/DDBJ databases">
        <title>Comparative genomics reveals the genomic features of Rhizophagus irregularis, R. cerebriforme, R. diaphanum and Gigaspora rosea, and their symbiotic lifestyle signature.</title>
        <authorList>
            <person name="Morin E."/>
            <person name="San Clemente H."/>
            <person name="Chen E.C.H."/>
            <person name="De La Providencia I."/>
            <person name="Hainaut M."/>
            <person name="Kuo A."/>
            <person name="Kohler A."/>
            <person name="Murat C."/>
            <person name="Tang N."/>
            <person name="Roy S."/>
            <person name="Loubradou J."/>
            <person name="Henrissat B."/>
            <person name="Grigoriev I.V."/>
            <person name="Corradi N."/>
            <person name="Roux C."/>
            <person name="Martin F.M."/>
        </authorList>
    </citation>
    <scope>NUCLEOTIDE SEQUENCE [LARGE SCALE GENOMIC DNA]</scope>
    <source>
        <strain evidence="1 2">DAOM 194757</strain>
    </source>
</reference>
<gene>
    <name evidence="1" type="ORF">C2G38_2127622</name>
</gene>
<name>A0A397TYD8_9GLOM</name>
<organism evidence="1 2">
    <name type="scientific">Gigaspora rosea</name>
    <dbReference type="NCBI Taxonomy" id="44941"/>
    <lineage>
        <taxon>Eukaryota</taxon>
        <taxon>Fungi</taxon>
        <taxon>Fungi incertae sedis</taxon>
        <taxon>Mucoromycota</taxon>
        <taxon>Glomeromycotina</taxon>
        <taxon>Glomeromycetes</taxon>
        <taxon>Diversisporales</taxon>
        <taxon>Gigasporaceae</taxon>
        <taxon>Gigaspora</taxon>
    </lineage>
</organism>